<dbReference type="Gene3D" id="2.30.29.80">
    <property type="match status" value="1"/>
</dbReference>
<evidence type="ECO:0008006" key="3">
    <source>
        <dbReference type="Google" id="ProtNLM"/>
    </source>
</evidence>
<dbReference type="Proteomes" id="UP000656881">
    <property type="component" value="Unassembled WGS sequence"/>
</dbReference>
<dbReference type="RefSeq" id="WP_189172635.1">
    <property type="nucleotide sequence ID" value="NZ_BMNG01000001.1"/>
</dbReference>
<organism evidence="1 2">
    <name type="scientific">Streptomyces lasiicapitis</name>
    <dbReference type="NCBI Taxonomy" id="1923961"/>
    <lineage>
        <taxon>Bacteria</taxon>
        <taxon>Bacillati</taxon>
        <taxon>Actinomycetota</taxon>
        <taxon>Actinomycetes</taxon>
        <taxon>Kitasatosporales</taxon>
        <taxon>Streptomycetaceae</taxon>
        <taxon>Streptomyces</taxon>
    </lineage>
</organism>
<comment type="caution">
    <text evidence="1">The sequence shown here is derived from an EMBL/GenBank/DDBJ whole genome shotgun (WGS) entry which is preliminary data.</text>
</comment>
<sequence>MEQQPKEAARTARSAVVVAGTRCQIDINGEGEYGWRLVAPNGRSVAVSPLAYASHTLCRAAFVALCADRATLAGGIQHSTEGGGWVWVLWDAPGHHVAASARTYERHATCRTSYERFRALLAELDPQGTELWGRH</sequence>
<proteinExistence type="predicted"/>
<dbReference type="InterPro" id="IPR036913">
    <property type="entry name" value="YegP-like_sf"/>
</dbReference>
<evidence type="ECO:0000313" key="1">
    <source>
        <dbReference type="EMBL" id="GGO35161.1"/>
    </source>
</evidence>
<keyword evidence="2" id="KW-1185">Reference proteome</keyword>
<evidence type="ECO:0000313" key="2">
    <source>
        <dbReference type="Proteomes" id="UP000656881"/>
    </source>
</evidence>
<accession>A0ABQ2LIT0</accession>
<dbReference type="SUPFAM" id="SSF160113">
    <property type="entry name" value="YegP-like"/>
    <property type="match status" value="1"/>
</dbReference>
<gene>
    <name evidence="1" type="ORF">GCM10012286_05400</name>
</gene>
<reference evidence="2" key="1">
    <citation type="journal article" date="2019" name="Int. J. Syst. Evol. Microbiol.">
        <title>The Global Catalogue of Microorganisms (GCM) 10K type strain sequencing project: providing services to taxonomists for standard genome sequencing and annotation.</title>
        <authorList>
            <consortium name="The Broad Institute Genomics Platform"/>
            <consortium name="The Broad Institute Genome Sequencing Center for Infectious Disease"/>
            <person name="Wu L."/>
            <person name="Ma J."/>
        </authorList>
    </citation>
    <scope>NUCLEOTIDE SEQUENCE [LARGE SCALE GENOMIC DNA]</scope>
    <source>
        <strain evidence="2">CGMCC 4.7349</strain>
    </source>
</reference>
<protein>
    <recommendedName>
        <fullName evidence="3">DUF1508 domain-containing protein</fullName>
    </recommendedName>
</protein>
<name>A0ABQ2LIT0_9ACTN</name>
<dbReference type="EMBL" id="BMNG01000001">
    <property type="protein sequence ID" value="GGO35161.1"/>
    <property type="molecule type" value="Genomic_DNA"/>
</dbReference>